<dbReference type="FunFam" id="3.40.470.10:FF:000001">
    <property type="entry name" value="Uracil-DNA glycosylase"/>
    <property type="match status" value="1"/>
</dbReference>
<evidence type="ECO:0000256" key="11">
    <source>
        <dbReference type="RuleBase" id="RU003780"/>
    </source>
</evidence>
<dbReference type="InterPro" id="IPR002043">
    <property type="entry name" value="UDG_fam1"/>
</dbReference>
<dbReference type="InterPro" id="IPR005122">
    <property type="entry name" value="Uracil-DNA_glycosylase-like"/>
</dbReference>
<evidence type="ECO:0000256" key="10">
    <source>
        <dbReference type="PROSITE-ProRule" id="PRU10072"/>
    </source>
</evidence>
<dbReference type="SMART" id="SM00986">
    <property type="entry name" value="UDG"/>
    <property type="match status" value="1"/>
</dbReference>
<dbReference type="PANTHER" id="PTHR11264">
    <property type="entry name" value="URACIL-DNA GLYCOSYLASE"/>
    <property type="match status" value="1"/>
</dbReference>
<dbReference type="CDD" id="cd10027">
    <property type="entry name" value="UDG-F1-like"/>
    <property type="match status" value="1"/>
</dbReference>
<comment type="similarity">
    <text evidence="3 9 11">Belongs to the uracil-DNA glycosylase (UDG) superfamily. UNG family.</text>
</comment>
<keyword evidence="6 9" id="KW-0227">DNA damage</keyword>
<keyword evidence="14" id="KW-1185">Reference proteome</keyword>
<dbReference type="NCBIfam" id="TIGR00628">
    <property type="entry name" value="ung"/>
    <property type="match status" value="1"/>
</dbReference>
<evidence type="ECO:0000256" key="3">
    <source>
        <dbReference type="ARBA" id="ARBA00008184"/>
    </source>
</evidence>
<evidence type="ECO:0000256" key="9">
    <source>
        <dbReference type="HAMAP-Rule" id="MF_00148"/>
    </source>
</evidence>
<dbReference type="NCBIfam" id="NF003588">
    <property type="entry name" value="PRK05254.1-1"/>
    <property type="match status" value="1"/>
</dbReference>
<evidence type="ECO:0000256" key="7">
    <source>
        <dbReference type="ARBA" id="ARBA00022801"/>
    </source>
</evidence>
<evidence type="ECO:0000256" key="5">
    <source>
        <dbReference type="ARBA" id="ARBA00018429"/>
    </source>
</evidence>
<reference evidence="13 14" key="1">
    <citation type="journal article" date="2015" name="Genome Announc.">
        <title>Expanding the biotechnology potential of lactobacilli through comparative genomics of 213 strains and associated genera.</title>
        <authorList>
            <person name="Sun Z."/>
            <person name="Harris H.M."/>
            <person name="McCann A."/>
            <person name="Guo C."/>
            <person name="Argimon S."/>
            <person name="Zhang W."/>
            <person name="Yang X."/>
            <person name="Jeffery I.B."/>
            <person name="Cooney J.C."/>
            <person name="Kagawa T.F."/>
            <person name="Liu W."/>
            <person name="Song Y."/>
            <person name="Salvetti E."/>
            <person name="Wrobel A."/>
            <person name="Rasinkangas P."/>
            <person name="Parkhill J."/>
            <person name="Rea M.C."/>
            <person name="O'Sullivan O."/>
            <person name="Ritari J."/>
            <person name="Douillard F.P."/>
            <person name="Paul Ross R."/>
            <person name="Yang R."/>
            <person name="Briner A.E."/>
            <person name="Felis G.E."/>
            <person name="de Vos W.M."/>
            <person name="Barrangou R."/>
            <person name="Klaenhammer T.R."/>
            <person name="Caufield P.W."/>
            <person name="Cui Y."/>
            <person name="Zhang H."/>
            <person name="O'Toole P.W."/>
        </authorList>
    </citation>
    <scope>NUCLEOTIDE SEQUENCE [LARGE SCALE GENOMIC DNA]</scope>
    <source>
        <strain evidence="13 14">DSM 17758</strain>
    </source>
</reference>
<dbReference type="GO" id="GO:0005737">
    <property type="term" value="C:cytoplasm"/>
    <property type="evidence" value="ECO:0007669"/>
    <property type="project" value="UniProtKB-SubCell"/>
</dbReference>
<dbReference type="InterPro" id="IPR036895">
    <property type="entry name" value="Uracil-DNA_glycosylase-like_sf"/>
</dbReference>
<dbReference type="SUPFAM" id="SSF52141">
    <property type="entry name" value="Uracil-DNA glycosylase-like"/>
    <property type="match status" value="1"/>
</dbReference>
<dbReference type="Gene3D" id="3.40.470.10">
    <property type="entry name" value="Uracil-DNA glycosylase-like domain"/>
    <property type="match status" value="1"/>
</dbReference>
<evidence type="ECO:0000256" key="1">
    <source>
        <dbReference type="ARBA" id="ARBA00001400"/>
    </source>
</evidence>
<evidence type="ECO:0000259" key="12">
    <source>
        <dbReference type="SMART" id="SM00986"/>
    </source>
</evidence>
<protein>
    <recommendedName>
        <fullName evidence="5 9">Uracil-DNA glycosylase</fullName>
        <shortName evidence="9">UDG</shortName>
        <ecNumber evidence="4 9">3.2.2.27</ecNumber>
    </recommendedName>
</protein>
<proteinExistence type="inferred from homology"/>
<evidence type="ECO:0000256" key="4">
    <source>
        <dbReference type="ARBA" id="ARBA00012030"/>
    </source>
</evidence>
<accession>A0A0R1WFL8</accession>
<sequence>MNKVKKGVIKMNQLIHNDWEQVLSSVFESPEYARLHQFLKQEYASQTIYPDMYHIFQAFEWTSFAETKVVILGQDPYHEPHQAHGLSFSVLPGNDLPPSLRNIYKELQTDVGATPVKHGYLKSWADQGVLLLNSVLTVRAHQAYSHRNHGWELLTDAAIKALAQRGGVVFILWGNAAKAKREFIDETKNKVITSVHPSPLSASRGFFGSRPFSQANQALIAFGEQPINWQLPETPEAEV</sequence>
<dbReference type="AlphaFoldDB" id="A0A0R1WFL8"/>
<dbReference type="InterPro" id="IPR018085">
    <property type="entry name" value="Ura-DNA_Glyclase_AS"/>
</dbReference>
<dbReference type="EC" id="3.2.2.27" evidence="4 9"/>
<dbReference type="Proteomes" id="UP000051315">
    <property type="component" value="Unassembled WGS sequence"/>
</dbReference>
<dbReference type="Pfam" id="PF03167">
    <property type="entry name" value="UDG"/>
    <property type="match status" value="1"/>
</dbReference>
<dbReference type="EMBL" id="AZFX01000004">
    <property type="protein sequence ID" value="KRM13683.1"/>
    <property type="molecule type" value="Genomic_DNA"/>
</dbReference>
<keyword evidence="7 9" id="KW-0378">Hydrolase</keyword>
<evidence type="ECO:0000313" key="14">
    <source>
        <dbReference type="Proteomes" id="UP000051315"/>
    </source>
</evidence>
<keyword evidence="8 9" id="KW-0234">DNA repair</keyword>
<comment type="caution">
    <text evidence="13">The sequence shown here is derived from an EMBL/GenBank/DDBJ whole genome shotgun (WGS) entry which is preliminary data.</text>
</comment>
<dbReference type="NCBIfam" id="NF003592">
    <property type="entry name" value="PRK05254.1-5"/>
    <property type="match status" value="1"/>
</dbReference>
<dbReference type="GO" id="GO:0004844">
    <property type="term" value="F:uracil DNA N-glycosylase activity"/>
    <property type="evidence" value="ECO:0007669"/>
    <property type="project" value="UniProtKB-UniRule"/>
</dbReference>
<evidence type="ECO:0000313" key="13">
    <source>
        <dbReference type="EMBL" id="KRM13683.1"/>
    </source>
</evidence>
<comment type="function">
    <text evidence="2 9 11">Excises uracil residues from the DNA which can arise as a result of misincorporation of dUMP residues by DNA polymerase or due to deamination of cytosine.</text>
</comment>
<gene>
    <name evidence="9" type="primary">ung</name>
    <name evidence="13" type="ORF">FC15_GL001145</name>
</gene>
<dbReference type="GO" id="GO:0097510">
    <property type="term" value="P:base-excision repair, AP site formation via deaminated base removal"/>
    <property type="evidence" value="ECO:0007669"/>
    <property type="project" value="TreeGrafter"/>
</dbReference>
<feature type="domain" description="Uracil-DNA glycosylase-like" evidence="12">
    <location>
        <begin position="60"/>
        <end position="219"/>
    </location>
</feature>
<dbReference type="PANTHER" id="PTHR11264:SF0">
    <property type="entry name" value="URACIL-DNA GLYCOSYLASE"/>
    <property type="match status" value="1"/>
</dbReference>
<dbReference type="HAMAP" id="MF_00148">
    <property type="entry name" value="UDG"/>
    <property type="match status" value="1"/>
</dbReference>
<evidence type="ECO:0000256" key="8">
    <source>
        <dbReference type="ARBA" id="ARBA00023204"/>
    </source>
</evidence>
<dbReference type="PATRIC" id="fig|1423735.3.peg.1189"/>
<keyword evidence="9" id="KW-0963">Cytoplasm</keyword>
<organism evidence="13 14">
    <name type="scientific">Lapidilactobacillus concavus DSM 17758</name>
    <dbReference type="NCBI Taxonomy" id="1423735"/>
    <lineage>
        <taxon>Bacteria</taxon>
        <taxon>Bacillati</taxon>
        <taxon>Bacillota</taxon>
        <taxon>Bacilli</taxon>
        <taxon>Lactobacillales</taxon>
        <taxon>Lactobacillaceae</taxon>
        <taxon>Lapidilactobacillus</taxon>
    </lineage>
</organism>
<dbReference type="SMART" id="SM00987">
    <property type="entry name" value="UreE_C"/>
    <property type="match status" value="1"/>
</dbReference>
<evidence type="ECO:0000256" key="2">
    <source>
        <dbReference type="ARBA" id="ARBA00002631"/>
    </source>
</evidence>
<dbReference type="STRING" id="1423735.FC15_GL001145"/>
<feature type="active site" description="Proton acceptor" evidence="9 10">
    <location>
        <position position="75"/>
    </location>
</feature>
<dbReference type="NCBIfam" id="NF003591">
    <property type="entry name" value="PRK05254.1-4"/>
    <property type="match status" value="1"/>
</dbReference>
<comment type="catalytic activity">
    <reaction evidence="1 9 11">
        <text>Hydrolyzes single-stranded DNA or mismatched double-stranded DNA and polynucleotides, releasing free uracil.</text>
        <dbReference type="EC" id="3.2.2.27"/>
    </reaction>
</comment>
<dbReference type="NCBIfam" id="NF003589">
    <property type="entry name" value="PRK05254.1-2"/>
    <property type="match status" value="1"/>
</dbReference>
<evidence type="ECO:0000256" key="6">
    <source>
        <dbReference type="ARBA" id="ARBA00022763"/>
    </source>
</evidence>
<dbReference type="PROSITE" id="PS00130">
    <property type="entry name" value="U_DNA_GLYCOSYLASE"/>
    <property type="match status" value="1"/>
</dbReference>
<name>A0A0R1WFL8_9LACO</name>
<comment type="subcellular location">
    <subcellularLocation>
        <location evidence="9">Cytoplasm</location>
    </subcellularLocation>
</comment>